<dbReference type="Proteomes" id="UP000095300">
    <property type="component" value="Unassembled WGS sequence"/>
</dbReference>
<evidence type="ECO:0000256" key="1">
    <source>
        <dbReference type="ARBA" id="ARBA00022598"/>
    </source>
</evidence>
<evidence type="ECO:0000313" key="6">
    <source>
        <dbReference type="EnsemblMetazoa" id="SCAU001107-PA"/>
    </source>
</evidence>
<dbReference type="GO" id="GO:0005783">
    <property type="term" value="C:endoplasmic reticulum"/>
    <property type="evidence" value="ECO:0007669"/>
    <property type="project" value="TreeGrafter"/>
</dbReference>
<dbReference type="Pfam" id="PF00501">
    <property type="entry name" value="AMP-binding"/>
    <property type="match status" value="1"/>
</dbReference>
<protein>
    <recommendedName>
        <fullName evidence="4">long-chain-fatty-acid--CoA ligase</fullName>
        <ecNumber evidence="4">6.2.1.3</ecNumber>
    </recommendedName>
</protein>
<dbReference type="OrthoDB" id="3633556at2759"/>
<dbReference type="AlphaFoldDB" id="A0A1I8NQB6"/>
<dbReference type="InterPro" id="IPR042099">
    <property type="entry name" value="ANL_N_sf"/>
</dbReference>
<proteinExistence type="predicted"/>
<name>A0A1I8NQB6_STOCA</name>
<evidence type="ECO:0000259" key="5">
    <source>
        <dbReference type="Pfam" id="PF00501"/>
    </source>
</evidence>
<dbReference type="PANTHER" id="PTHR43272">
    <property type="entry name" value="LONG-CHAIN-FATTY-ACID--COA LIGASE"/>
    <property type="match status" value="1"/>
</dbReference>
<accession>A0A1I8NQB6</accession>
<evidence type="ECO:0000256" key="3">
    <source>
        <dbReference type="ARBA" id="ARBA00023098"/>
    </source>
</evidence>
<keyword evidence="2" id="KW-0276">Fatty acid metabolism</keyword>
<evidence type="ECO:0000256" key="4">
    <source>
        <dbReference type="ARBA" id="ARBA00026121"/>
    </source>
</evidence>
<dbReference type="PANTHER" id="PTHR43272:SF32">
    <property type="entry name" value="AMP-DEPENDENT SYNTHETASE_LIGASE DOMAIN-CONTAINING PROTEIN"/>
    <property type="match status" value="1"/>
</dbReference>
<dbReference type="Gene3D" id="3.40.50.12780">
    <property type="entry name" value="N-terminal domain of ligase-like"/>
    <property type="match status" value="1"/>
</dbReference>
<dbReference type="VEuPathDB" id="VectorBase:SCAU001107"/>
<reference evidence="6" key="1">
    <citation type="submission" date="2020-05" db="UniProtKB">
        <authorList>
            <consortium name="EnsemblMetazoa"/>
        </authorList>
    </citation>
    <scope>IDENTIFICATION</scope>
    <source>
        <strain evidence="6">USDA</strain>
    </source>
</reference>
<evidence type="ECO:0000256" key="2">
    <source>
        <dbReference type="ARBA" id="ARBA00022832"/>
    </source>
</evidence>
<dbReference type="Pfam" id="PF23562">
    <property type="entry name" value="AMP-binding_C_3"/>
    <property type="match status" value="1"/>
</dbReference>
<evidence type="ECO:0000313" key="7">
    <source>
        <dbReference type="Proteomes" id="UP000095300"/>
    </source>
</evidence>
<keyword evidence="1" id="KW-0436">Ligase</keyword>
<dbReference type="EC" id="6.2.1.3" evidence="4"/>
<feature type="domain" description="AMP-dependent synthetase/ligase" evidence="5">
    <location>
        <begin position="41"/>
        <end position="467"/>
    </location>
</feature>
<dbReference type="GO" id="GO:0016020">
    <property type="term" value="C:membrane"/>
    <property type="evidence" value="ECO:0007669"/>
    <property type="project" value="TreeGrafter"/>
</dbReference>
<dbReference type="STRING" id="35570.A0A1I8NQB6"/>
<dbReference type="InterPro" id="IPR000873">
    <property type="entry name" value="AMP-dep_synth/lig_dom"/>
</dbReference>
<keyword evidence="3" id="KW-0443">Lipid metabolism</keyword>
<gene>
    <name evidence="6" type="primary">106080491</name>
</gene>
<organism evidence="6 7">
    <name type="scientific">Stomoxys calcitrans</name>
    <name type="common">Stable fly</name>
    <name type="synonym">Conops calcitrans</name>
    <dbReference type="NCBI Taxonomy" id="35570"/>
    <lineage>
        <taxon>Eukaryota</taxon>
        <taxon>Metazoa</taxon>
        <taxon>Ecdysozoa</taxon>
        <taxon>Arthropoda</taxon>
        <taxon>Hexapoda</taxon>
        <taxon>Insecta</taxon>
        <taxon>Pterygota</taxon>
        <taxon>Neoptera</taxon>
        <taxon>Endopterygota</taxon>
        <taxon>Diptera</taxon>
        <taxon>Brachycera</taxon>
        <taxon>Muscomorpha</taxon>
        <taxon>Muscoidea</taxon>
        <taxon>Muscidae</taxon>
        <taxon>Stomoxys</taxon>
    </lineage>
</organism>
<dbReference type="EnsemblMetazoa" id="SCAU001107-RA">
    <property type="protein sequence ID" value="SCAU001107-PA"/>
    <property type="gene ID" value="SCAU001107"/>
</dbReference>
<sequence length="679" mass="76366">MMAPLKTARSFTSHSLREPVKLLASQESLSEIKTQTIPQFFHQNCQQFKDCPALAFEASPQGNKTWNTITYKEYETNVELAALALLYVGVEQRTSVCVLAFNSPEWFYIQFGALCINAIAAGIYTTNSAEAVLHVLSSSNASVVVVDDSHQMAKVREIRSHLPHLRAVVQLHGPFDFDEKEQQVGCYRWPDLMNLKFGKELRAELQLRERNVAPNECALLIYTSGTVGMPKGVMLSHDNMLFATYTADKMLNTLKQGLESTVSYLPLSHIGPQFFEIFLSIGKGALVYFADKNALKGTLVDAMVKAKPTWFFGVPRVFAKIQETLMQLESKCSEIEKGLRNTARLMMLQHYLDKMAGKPTSPVKYWLAENITNRMKQDLGLDHLKMCFAASAPMPKDLKLFFLSLNLPILEAYGLSETSAGVSYNFDIYNLRTCGKSISGIEVKLYNANAKGEGELLVRGRNVFMGYVNEAEKTAKAITPDGWFLTGDLAAIDAEGNIYIKGRIKEIIITDGGENIPPIRIEDLIKKELPCISNVMVVGDRRKYLTVLLTFKTEINSVTGYPLDTLLPETTAWLQALGFNYTHLSEMLHIKLPQNLCDFDPNSVEVQLDDKILEALQKGIDRYNQKAISNAQKIQYFQVLPHDFSMATNELGPTMKTRRNVIFEKYSKIIDKMYGNRKV</sequence>
<dbReference type="SUPFAM" id="SSF56801">
    <property type="entry name" value="Acetyl-CoA synthetase-like"/>
    <property type="match status" value="1"/>
</dbReference>
<dbReference type="GO" id="GO:0004467">
    <property type="term" value="F:long-chain fatty acid-CoA ligase activity"/>
    <property type="evidence" value="ECO:0007669"/>
    <property type="project" value="UniProtKB-EC"/>
</dbReference>
<keyword evidence="7" id="KW-1185">Reference proteome</keyword>